<gene>
    <name evidence="1" type="ORF">GCM10012280_64470</name>
</gene>
<evidence type="ECO:0000313" key="1">
    <source>
        <dbReference type="EMBL" id="GGO99006.1"/>
    </source>
</evidence>
<sequence length="84" mass="8548">MGSSALIDFTSDTFSSVSLAAPLESRPTVTAPADALTVLVAASLSPPHAASPAAREATAADAVTPRRNLLVSVRCAWVSLSVVR</sequence>
<reference evidence="1" key="1">
    <citation type="journal article" date="2014" name="Int. J. Syst. Evol. Microbiol.">
        <title>Complete genome sequence of Corynebacterium casei LMG S-19264T (=DSM 44701T), isolated from a smear-ripened cheese.</title>
        <authorList>
            <consortium name="US DOE Joint Genome Institute (JGI-PGF)"/>
            <person name="Walter F."/>
            <person name="Albersmeier A."/>
            <person name="Kalinowski J."/>
            <person name="Ruckert C."/>
        </authorList>
    </citation>
    <scope>NUCLEOTIDE SEQUENCE</scope>
    <source>
        <strain evidence="1">CGMCC 4.7201</strain>
    </source>
</reference>
<evidence type="ECO:0000313" key="2">
    <source>
        <dbReference type="Proteomes" id="UP000641932"/>
    </source>
</evidence>
<protein>
    <submittedName>
        <fullName evidence="1">Uncharacterized protein</fullName>
    </submittedName>
</protein>
<comment type="caution">
    <text evidence="1">The sequence shown here is derived from an EMBL/GenBank/DDBJ whole genome shotgun (WGS) entry which is preliminary data.</text>
</comment>
<dbReference type="AlphaFoldDB" id="A0A917ZYP7"/>
<organism evidence="1 2">
    <name type="scientific">Wenjunlia tyrosinilytica</name>
    <dbReference type="NCBI Taxonomy" id="1544741"/>
    <lineage>
        <taxon>Bacteria</taxon>
        <taxon>Bacillati</taxon>
        <taxon>Actinomycetota</taxon>
        <taxon>Actinomycetes</taxon>
        <taxon>Kitasatosporales</taxon>
        <taxon>Streptomycetaceae</taxon>
        <taxon>Wenjunlia</taxon>
    </lineage>
</organism>
<dbReference type="Proteomes" id="UP000641932">
    <property type="component" value="Unassembled WGS sequence"/>
</dbReference>
<reference evidence="1" key="2">
    <citation type="submission" date="2020-09" db="EMBL/GenBank/DDBJ databases">
        <authorList>
            <person name="Sun Q."/>
            <person name="Zhou Y."/>
        </authorList>
    </citation>
    <scope>NUCLEOTIDE SEQUENCE</scope>
    <source>
        <strain evidence="1">CGMCC 4.7201</strain>
    </source>
</reference>
<dbReference type="EMBL" id="BMMS01000042">
    <property type="protein sequence ID" value="GGO99006.1"/>
    <property type="molecule type" value="Genomic_DNA"/>
</dbReference>
<proteinExistence type="predicted"/>
<accession>A0A917ZYP7</accession>
<name>A0A917ZYP7_9ACTN</name>
<keyword evidence="2" id="KW-1185">Reference proteome</keyword>